<dbReference type="Proteomes" id="UP000778951">
    <property type="component" value="Unassembled WGS sequence"/>
</dbReference>
<accession>A0A968KXA1</accession>
<dbReference type="PANTHER" id="PTHR13778">
    <property type="entry name" value="GLYCOSYLTRANSFERASE 8 DOMAIN-CONTAINING PROTEIN"/>
    <property type="match status" value="1"/>
</dbReference>
<evidence type="ECO:0000256" key="3">
    <source>
        <dbReference type="ARBA" id="ARBA00022723"/>
    </source>
</evidence>
<keyword evidence="1" id="KW-0328">Glycosyltransferase</keyword>
<dbReference type="RefSeq" id="WP_167696388.1">
    <property type="nucleotide sequence ID" value="NZ_CP118182.1"/>
</dbReference>
<dbReference type="InterPro" id="IPR050748">
    <property type="entry name" value="Glycosyltrans_8_dom-fam"/>
</dbReference>
<reference evidence="4" key="1">
    <citation type="submission" date="2020-03" db="EMBL/GenBank/DDBJ databases">
        <title>Spirochaetal bacteria isolated from arthropods constitute a novel genus Entomospira genus novum within the order Spirochaetales.</title>
        <authorList>
            <person name="Grana-Miraglia L."/>
            <person name="Sikutova S."/>
            <person name="Fingerle V."/>
            <person name="Sing A."/>
            <person name="Castillo-Ramirez S."/>
            <person name="Margos G."/>
            <person name="Rudolf I."/>
        </authorList>
    </citation>
    <scope>NUCLEOTIDE SEQUENCE</scope>
    <source>
        <strain evidence="4">BR149</strain>
    </source>
</reference>
<evidence type="ECO:0000313" key="4">
    <source>
        <dbReference type="EMBL" id="NIZ70132.1"/>
    </source>
</evidence>
<dbReference type="InterPro" id="IPR029044">
    <property type="entry name" value="Nucleotide-diphossugar_trans"/>
</dbReference>
<dbReference type="Gene3D" id="3.90.550.10">
    <property type="entry name" value="Spore Coat Polysaccharide Biosynthesis Protein SpsA, Chain A"/>
    <property type="match status" value="1"/>
</dbReference>
<gene>
    <name evidence="4" type="ORF">HCT48_07920</name>
</gene>
<dbReference type="AlphaFoldDB" id="A0A968KXA1"/>
<name>A0A968KXA1_9SPIO</name>
<evidence type="ECO:0000256" key="2">
    <source>
        <dbReference type="ARBA" id="ARBA00022679"/>
    </source>
</evidence>
<dbReference type="InterPro" id="IPR002495">
    <property type="entry name" value="Glyco_trans_8"/>
</dbReference>
<evidence type="ECO:0000313" key="5">
    <source>
        <dbReference type="Proteomes" id="UP000778951"/>
    </source>
</evidence>
<organism evidence="4 5">
    <name type="scientific">Entomospira culicis</name>
    <dbReference type="NCBI Taxonomy" id="2719989"/>
    <lineage>
        <taxon>Bacteria</taxon>
        <taxon>Pseudomonadati</taxon>
        <taxon>Spirochaetota</taxon>
        <taxon>Spirochaetia</taxon>
        <taxon>Spirochaetales</taxon>
        <taxon>Spirochaetaceae</taxon>
        <taxon>Entomospira</taxon>
    </lineage>
</organism>
<dbReference type="Pfam" id="PF01501">
    <property type="entry name" value="Glyco_transf_8"/>
    <property type="match status" value="1"/>
</dbReference>
<keyword evidence="3" id="KW-0479">Metal-binding</keyword>
<comment type="caution">
    <text evidence="4">The sequence shown here is derived from an EMBL/GenBank/DDBJ whole genome shotgun (WGS) entry which is preliminary data.</text>
</comment>
<dbReference type="PANTHER" id="PTHR13778:SF47">
    <property type="entry name" value="LIPOPOLYSACCHARIDE 1,3-GALACTOSYLTRANSFERASE"/>
    <property type="match status" value="1"/>
</dbReference>
<dbReference type="SUPFAM" id="SSF53448">
    <property type="entry name" value="Nucleotide-diphospho-sugar transferases"/>
    <property type="match status" value="1"/>
</dbReference>
<keyword evidence="5" id="KW-1185">Reference proteome</keyword>
<evidence type="ECO:0000256" key="1">
    <source>
        <dbReference type="ARBA" id="ARBA00022676"/>
    </source>
</evidence>
<proteinExistence type="predicted"/>
<dbReference type="GO" id="GO:0046872">
    <property type="term" value="F:metal ion binding"/>
    <property type="evidence" value="ECO:0007669"/>
    <property type="project" value="UniProtKB-KW"/>
</dbReference>
<dbReference type="EMBL" id="JAATLM010000002">
    <property type="protein sequence ID" value="NIZ70132.1"/>
    <property type="molecule type" value="Genomic_DNA"/>
</dbReference>
<dbReference type="CDD" id="cd04194">
    <property type="entry name" value="GT8_A4GalT_like"/>
    <property type="match status" value="1"/>
</dbReference>
<sequence>MRKGTLAVALAIDNNYTKMAMIVLDSLFGNCHKGTRYECYILNYHLSVSNRQKLMSLVQLYDQHNLTFLDIREDDYQALNHFPENHLSIWSLEMFFRLYLPKYLPMHDRILYLDADIIVRADLSHLASIDMQNKAIAASLDTAHLAQYPTLMRGLYRLTLLLKGEISSVDRKEIMSLNQINSGVLLMNLDFWREKHLLERALEMIKEIQINAEQLLFAPHISYNNQYLPPDQLFPDQDIINYLTIIEHKDAICHLPTSYNIRVLYNPEDHLLENAFSDEYLDLNQIVWKGVTDSLVTCDGVIYDTIQIIHFAGVRPWKAQFSNHPITPFFSKYAQKVGLEMEQPMVHQEQSMVHQEQRRSYWRILLSPRKMIKMLLPYGVVRLIQIIKSR</sequence>
<protein>
    <submittedName>
        <fullName evidence="4">Glycosyltransferase family 8 protein</fullName>
    </submittedName>
</protein>
<keyword evidence="2" id="KW-0808">Transferase</keyword>
<dbReference type="GO" id="GO:0016757">
    <property type="term" value="F:glycosyltransferase activity"/>
    <property type="evidence" value="ECO:0007669"/>
    <property type="project" value="UniProtKB-KW"/>
</dbReference>